<dbReference type="RefSeq" id="XP_008874080.1">
    <property type="nucleotide sequence ID" value="XM_008875858.1"/>
</dbReference>
<proteinExistence type="predicted"/>
<dbReference type="OrthoDB" id="73726at2759"/>
<accession>A0A024TVL8</accession>
<dbReference type="AlphaFoldDB" id="A0A024TVL8"/>
<dbReference type="PANTHER" id="PTHR31827:SF1">
    <property type="entry name" value="EMB|CAB89363.1"/>
    <property type="match status" value="1"/>
</dbReference>
<gene>
    <name evidence="1" type="ORF">H310_09707</name>
</gene>
<dbReference type="VEuPathDB" id="FungiDB:H310_09707"/>
<reference evidence="1" key="1">
    <citation type="submission" date="2013-12" db="EMBL/GenBank/DDBJ databases">
        <title>The Genome Sequence of Aphanomyces invadans NJM9701.</title>
        <authorList>
            <consortium name="The Broad Institute Genomics Platform"/>
            <person name="Russ C."/>
            <person name="Tyler B."/>
            <person name="van West P."/>
            <person name="Dieguez-Uribeondo J."/>
            <person name="Young S.K."/>
            <person name="Zeng Q."/>
            <person name="Gargeya S."/>
            <person name="Fitzgerald M."/>
            <person name="Abouelleil A."/>
            <person name="Alvarado L."/>
            <person name="Chapman S.B."/>
            <person name="Gainer-Dewar J."/>
            <person name="Goldberg J."/>
            <person name="Griggs A."/>
            <person name="Gujja S."/>
            <person name="Hansen M."/>
            <person name="Howarth C."/>
            <person name="Imamovic A."/>
            <person name="Ireland A."/>
            <person name="Larimer J."/>
            <person name="McCowan C."/>
            <person name="Murphy C."/>
            <person name="Pearson M."/>
            <person name="Poon T.W."/>
            <person name="Priest M."/>
            <person name="Roberts A."/>
            <person name="Saif S."/>
            <person name="Shea T."/>
            <person name="Sykes S."/>
            <person name="Wortman J."/>
            <person name="Nusbaum C."/>
            <person name="Birren B."/>
        </authorList>
    </citation>
    <scope>NUCLEOTIDE SEQUENCE [LARGE SCALE GENOMIC DNA]</scope>
    <source>
        <strain evidence="1">NJM9701</strain>
    </source>
</reference>
<dbReference type="eggNOG" id="ENOG502T23I">
    <property type="taxonomic scope" value="Eukaryota"/>
</dbReference>
<name>A0A024TVL8_9STRA</name>
<dbReference type="STRING" id="157072.A0A024TVL8"/>
<evidence type="ECO:0000313" key="1">
    <source>
        <dbReference type="EMBL" id="ETV97372.1"/>
    </source>
</evidence>
<protein>
    <submittedName>
        <fullName evidence="1">Uncharacterized protein</fullName>
    </submittedName>
</protein>
<dbReference type="PANTHER" id="PTHR31827">
    <property type="entry name" value="EMB|CAB89363.1"/>
    <property type="match status" value="1"/>
</dbReference>
<sequence>MCTCVFNGCTNDAMPHSFKCLFHVHRGQCSAEACHNQVYARGRCVRHGGKKKCRAVDCTVNARVGSFCTKHSPTHLIRTCSHPGCDKQAHWKRRCFRHGGARVCAVEGCVTYARNRGLCARHTPSPIPIDAPQGELGTLSKADIAHLVQLELQETPSTFRPKLAPLVANEWLFTAEDLDRVLDLMLEKSITSDIKRATLVAWP</sequence>
<dbReference type="EMBL" id="KI913973">
    <property type="protein sequence ID" value="ETV97372.1"/>
    <property type="molecule type" value="Genomic_DNA"/>
</dbReference>
<organism evidence="1">
    <name type="scientific">Aphanomyces invadans</name>
    <dbReference type="NCBI Taxonomy" id="157072"/>
    <lineage>
        <taxon>Eukaryota</taxon>
        <taxon>Sar</taxon>
        <taxon>Stramenopiles</taxon>
        <taxon>Oomycota</taxon>
        <taxon>Saprolegniomycetes</taxon>
        <taxon>Saprolegniales</taxon>
        <taxon>Verrucalvaceae</taxon>
        <taxon>Aphanomyces</taxon>
    </lineage>
</organism>
<dbReference type="GeneID" id="20086757"/>